<feature type="region of interest" description="Disordered" evidence="2">
    <location>
        <begin position="228"/>
        <end position="270"/>
    </location>
</feature>
<dbReference type="Pfam" id="PF11740">
    <property type="entry name" value="KfrA_N"/>
    <property type="match status" value="1"/>
</dbReference>
<evidence type="ECO:0000256" key="2">
    <source>
        <dbReference type="SAM" id="MobiDB-lite"/>
    </source>
</evidence>
<dbReference type="InterPro" id="IPR021104">
    <property type="entry name" value="KfrA_DNA-bd_N"/>
</dbReference>
<sequence>MRPATFEAEQIIEAGLALQAEGKRITGFGLRNRTGGGSPARLKQVWDEYQSTQTAPSTEPVAELPDEVADAVKGISATLAEQLAKLAAELNDKVVKAAERQVDDITRAAEEQQAETEQEQELADAVKAVTATLTGHVVQLLRELNDRAVRAAECRVDDITRTAEEQKAQAERELADAVQAVDDLEQKLDAVTTDLRKTLELLDGSREREQTYLVELAQVRERLAATEERLKDAEKSGREAAEQHRQQTETLQHKLDDAEQRLSDSVSRHTSDLREAKVEYNATVSELKAQYMQTEDSLLKRIDAAENASREARTSEASLLGEIRALKEQNRELTALLYGSVSGLLGNADIPEADDPGAKASSVVTPATSRQKKERP</sequence>
<protein>
    <recommendedName>
        <fullName evidence="3">KfrA N-terminal DNA-binding domain-containing protein</fullName>
    </recommendedName>
</protein>
<name>A0A5Z1NEM7_SALET</name>
<evidence type="ECO:0000256" key="1">
    <source>
        <dbReference type="SAM" id="Coils"/>
    </source>
</evidence>
<evidence type="ECO:0000259" key="3">
    <source>
        <dbReference type="Pfam" id="PF11740"/>
    </source>
</evidence>
<feature type="coiled-coil region" evidence="1">
    <location>
        <begin position="80"/>
        <end position="122"/>
    </location>
</feature>
<accession>A0A5Z1NEM7</accession>
<reference evidence="4" key="1">
    <citation type="submission" date="2019-09" db="EMBL/GenBank/DDBJ databases">
        <authorList>
            <person name="Ashton P.M."/>
            <person name="Dallman T."/>
            <person name="Nair S."/>
            <person name="De Pinna E."/>
            <person name="Peters T."/>
            <person name="Grant K."/>
        </authorList>
    </citation>
    <scope>NUCLEOTIDE SEQUENCE</scope>
    <source>
        <strain evidence="4">797592</strain>
    </source>
</reference>
<dbReference type="EMBL" id="AAKFHN010000022">
    <property type="protein sequence ID" value="ECR2778523.1"/>
    <property type="molecule type" value="Genomic_DNA"/>
</dbReference>
<keyword evidence="1" id="KW-0175">Coiled coil</keyword>
<dbReference type="AlphaFoldDB" id="A0A5Z1NEM7"/>
<proteinExistence type="predicted"/>
<feature type="region of interest" description="Disordered" evidence="2">
    <location>
        <begin position="345"/>
        <end position="376"/>
    </location>
</feature>
<organism evidence="4">
    <name type="scientific">Salmonella enterica I</name>
    <dbReference type="NCBI Taxonomy" id="59201"/>
    <lineage>
        <taxon>Bacteria</taxon>
        <taxon>Pseudomonadati</taxon>
        <taxon>Pseudomonadota</taxon>
        <taxon>Gammaproteobacteria</taxon>
        <taxon>Enterobacterales</taxon>
        <taxon>Enterobacteriaceae</taxon>
        <taxon>Salmonella</taxon>
    </lineage>
</organism>
<feature type="domain" description="KfrA N-terminal DNA-binding" evidence="3">
    <location>
        <begin position="8"/>
        <end position="124"/>
    </location>
</feature>
<evidence type="ECO:0000313" key="4">
    <source>
        <dbReference type="EMBL" id="ECR2778523.1"/>
    </source>
</evidence>
<gene>
    <name evidence="4" type="ORF">F1J90_20170</name>
</gene>
<comment type="caution">
    <text evidence="4">The sequence shown here is derived from an EMBL/GenBank/DDBJ whole genome shotgun (WGS) entry which is preliminary data.</text>
</comment>